<sequence>MFKHLSVLGFAVLFGINTANAQNFSTHQVKKGETVEELAKQYYVTPSQIYALNPDAKKELKPNTILIIPISKANKPEVLETKELVGFKPHRVSKRETLYSLAKEYDVTEDEIKKHNKFLYAEPLRKGDKLQIPVYKITRKEKENDAVTTYIVQPKEGKWRVAYKFGITLKEFEELNPNLGDSLQVGQQVYVPNIENKEQKTIDEQYSYYKVLPKEGFYRLNIKLGLDQEALETLNPGLKETGLKEGMILKVPYSKSLSGESADGLTRVDLTNRISDFSTKHIAVMLPFRLNRVDYDSVADTKRSIKNDPYLNASLDFHSGVLMAVDSLKKLGVSLKVDIFDTKHEVSEVARIINNNDFETVDAVIGPLTSNTFEKAAIELRPYKTPIVSPIGTDLRLYDNVFQSRPSDKLLKSKIVNYVKADSTAKNIVVISDVKNTAIANELKSEFTYARLVYSRKDKEGRDANYVMVDDIQSVLKPGKNYVFLETQNEGFASNVTVLLNSLNQKEAPKNGVEPIEITLVTTNFNNAFEGDEVSNDQLSNLHFHFATAAKSYNEIDNNSFVKAYEKQYGITPNKRAVKGFDLTMDVVLRLVTSENLYTSVNQSPLTEYVENKFAYNKELVGGYYNNAVYVVKYDNLNIIVVE</sequence>
<dbReference type="CDD" id="cd06268">
    <property type="entry name" value="PBP1_ABC_transporter_LIVBP-like"/>
    <property type="match status" value="1"/>
</dbReference>
<dbReference type="Gene3D" id="3.10.350.10">
    <property type="entry name" value="LysM domain"/>
    <property type="match status" value="3"/>
</dbReference>
<accession>A0A8J6PXY1</accession>
<dbReference type="CDD" id="cd00118">
    <property type="entry name" value="LysM"/>
    <property type="match status" value="3"/>
</dbReference>
<feature type="domain" description="LysM" evidence="2">
    <location>
        <begin position="88"/>
        <end position="132"/>
    </location>
</feature>
<dbReference type="InterPro" id="IPR036779">
    <property type="entry name" value="LysM_dom_sf"/>
</dbReference>
<dbReference type="SUPFAM" id="SSF54106">
    <property type="entry name" value="LysM domain"/>
    <property type="match status" value="3"/>
</dbReference>
<keyword evidence="4" id="KW-1185">Reference proteome</keyword>
<reference evidence="3 4" key="1">
    <citation type="journal article" date="2018" name="J. Microbiol.">
        <title>Aestuariibaculum marinum sp. nov., a marine bacterium isolated from seawater in South Korea.</title>
        <authorList>
            <person name="Choi J."/>
            <person name="Lee D."/>
            <person name="Jang J.H."/>
            <person name="Cha S."/>
            <person name="Seo T."/>
        </authorList>
    </citation>
    <scope>NUCLEOTIDE SEQUENCE [LARGE SCALE GENOMIC DNA]</scope>
    <source>
        <strain evidence="3 4">IP7</strain>
    </source>
</reference>
<evidence type="ECO:0000313" key="3">
    <source>
        <dbReference type="EMBL" id="MBD0823065.1"/>
    </source>
</evidence>
<dbReference type="RefSeq" id="WP_188222364.1">
    <property type="nucleotide sequence ID" value="NZ_JACVXD010000001.1"/>
</dbReference>
<evidence type="ECO:0000313" key="4">
    <source>
        <dbReference type="Proteomes" id="UP000621516"/>
    </source>
</evidence>
<dbReference type="PANTHER" id="PTHR33734:SF22">
    <property type="entry name" value="MEMBRANE-BOUND LYTIC MUREIN TRANSGLYCOSYLASE D"/>
    <property type="match status" value="1"/>
</dbReference>
<dbReference type="Gene3D" id="3.40.50.2300">
    <property type="match status" value="2"/>
</dbReference>
<organism evidence="3 4">
    <name type="scientific">Aestuariibaculum marinum</name>
    <dbReference type="NCBI Taxonomy" id="2683592"/>
    <lineage>
        <taxon>Bacteria</taxon>
        <taxon>Pseudomonadati</taxon>
        <taxon>Bacteroidota</taxon>
        <taxon>Flavobacteriia</taxon>
        <taxon>Flavobacteriales</taxon>
        <taxon>Flavobacteriaceae</taxon>
    </lineage>
</organism>
<dbReference type="AlphaFoldDB" id="A0A8J6PXY1"/>
<dbReference type="InterPro" id="IPR018392">
    <property type="entry name" value="LysM"/>
</dbReference>
<proteinExistence type="predicted"/>
<feature type="signal peptide" evidence="1">
    <location>
        <begin position="1"/>
        <end position="21"/>
    </location>
</feature>
<evidence type="ECO:0000256" key="1">
    <source>
        <dbReference type="SAM" id="SignalP"/>
    </source>
</evidence>
<evidence type="ECO:0000259" key="2">
    <source>
        <dbReference type="PROSITE" id="PS51782"/>
    </source>
</evidence>
<dbReference type="Proteomes" id="UP000621516">
    <property type="component" value="Unassembled WGS sequence"/>
</dbReference>
<feature type="chain" id="PRO_5035165912" evidence="1">
    <location>
        <begin position="22"/>
        <end position="643"/>
    </location>
</feature>
<dbReference type="Pfam" id="PF01476">
    <property type="entry name" value="LysM"/>
    <property type="match status" value="3"/>
</dbReference>
<dbReference type="EMBL" id="JACVXD010000001">
    <property type="protein sequence ID" value="MBD0823065.1"/>
    <property type="molecule type" value="Genomic_DNA"/>
</dbReference>
<dbReference type="SMART" id="SM00257">
    <property type="entry name" value="LysM"/>
    <property type="match status" value="4"/>
</dbReference>
<gene>
    <name evidence="3" type="ORF">ICJ85_03440</name>
</gene>
<comment type="caution">
    <text evidence="3">The sequence shown here is derived from an EMBL/GenBank/DDBJ whole genome shotgun (WGS) entry which is preliminary data.</text>
</comment>
<feature type="domain" description="LysM" evidence="2">
    <location>
        <begin position="148"/>
        <end position="191"/>
    </location>
</feature>
<dbReference type="InterPro" id="IPR028082">
    <property type="entry name" value="Peripla_BP_I"/>
</dbReference>
<dbReference type="SUPFAM" id="SSF53822">
    <property type="entry name" value="Periplasmic binding protein-like I"/>
    <property type="match status" value="1"/>
</dbReference>
<feature type="domain" description="LysM" evidence="2">
    <location>
        <begin position="25"/>
        <end position="68"/>
    </location>
</feature>
<keyword evidence="1" id="KW-0732">Signal</keyword>
<name>A0A8J6PXY1_9FLAO</name>
<protein>
    <submittedName>
        <fullName evidence="3">LysM peptidoglycan-binding domain-containing protein</fullName>
    </submittedName>
</protein>
<dbReference type="PANTHER" id="PTHR33734">
    <property type="entry name" value="LYSM DOMAIN-CONTAINING GPI-ANCHORED PROTEIN 2"/>
    <property type="match status" value="1"/>
</dbReference>
<dbReference type="PROSITE" id="PS51782">
    <property type="entry name" value="LYSM"/>
    <property type="match status" value="3"/>
</dbReference>